<dbReference type="AlphaFoldDB" id="D1CGB7"/>
<dbReference type="Pfam" id="PF01408">
    <property type="entry name" value="GFO_IDH_MocA"/>
    <property type="match status" value="1"/>
</dbReference>
<dbReference type="eggNOG" id="COG0673">
    <property type="taxonomic scope" value="Bacteria"/>
</dbReference>
<dbReference type="SUPFAM" id="SSF51735">
    <property type="entry name" value="NAD(P)-binding Rossmann-fold domains"/>
    <property type="match status" value="1"/>
</dbReference>
<dbReference type="InterPro" id="IPR055170">
    <property type="entry name" value="GFO_IDH_MocA-like_dom"/>
</dbReference>
<evidence type="ECO:0000313" key="5">
    <source>
        <dbReference type="Proteomes" id="UP000000323"/>
    </source>
</evidence>
<gene>
    <name evidence="4" type="ordered locus">Tter_1882</name>
</gene>
<evidence type="ECO:0000259" key="3">
    <source>
        <dbReference type="Pfam" id="PF22725"/>
    </source>
</evidence>
<sequence length="348" mass="38405">MAQKIRVGVLGLTHDHVWSNLEALAGCEEGELVAAADLHEELRERFSQRYPQAQVFDDYERMLDAVELDAVYVFSDNLESVELVELAADRGLHAMVEKPMASSLSGAARMMSAAQEAGTILMVNWPIAWSPAVQHAFNLIHQGRIGELYQVHYRSAHAGPREIGCSTYFCDWLYDPLRNGAGAYMDYCCYGAAMTCYLLGLPSRVTATMARLRKRDLAADDNAVLIMQHARAMSTAVASWTQIGHLTSYEPTFYGSEGTILVRGRQLLLADAQHDDGQEIEVPEPPEGMRNSAEFFLSHVRQRKPIEGLCSPEVGLMAQEVLEAGIISAQEGTAVSLPLPVSYLQGWV</sequence>
<dbReference type="Proteomes" id="UP000000323">
    <property type="component" value="Chromosome 2"/>
</dbReference>
<reference evidence="5" key="1">
    <citation type="journal article" date="2010" name="Stand. Genomic Sci.">
        <title>Complete genome sequence of 'Thermobaculum terrenum' type strain (YNP1).</title>
        <authorList>
            <person name="Kiss H."/>
            <person name="Cleland D."/>
            <person name="Lapidus A."/>
            <person name="Lucas S."/>
            <person name="Glavina Del Rio T."/>
            <person name="Nolan M."/>
            <person name="Tice H."/>
            <person name="Han C."/>
            <person name="Goodwin L."/>
            <person name="Pitluck S."/>
            <person name="Liolios K."/>
            <person name="Ivanova N."/>
            <person name="Mavromatis K."/>
            <person name="Ovchinnikova G."/>
            <person name="Pati A."/>
            <person name="Chen A."/>
            <person name="Palaniappan K."/>
            <person name="Land M."/>
            <person name="Hauser L."/>
            <person name="Chang Y."/>
            <person name="Jeffries C."/>
            <person name="Lu M."/>
            <person name="Brettin T."/>
            <person name="Detter J."/>
            <person name="Goker M."/>
            <person name="Tindall B."/>
            <person name="Beck B."/>
            <person name="McDermott T."/>
            <person name="Woyke T."/>
            <person name="Bristow J."/>
            <person name="Eisen J."/>
            <person name="Markowitz V."/>
            <person name="Hugenholtz P."/>
            <person name="Kyrpides N."/>
            <person name="Klenk H."/>
            <person name="Cheng J."/>
        </authorList>
    </citation>
    <scope>NUCLEOTIDE SEQUENCE [LARGE SCALE GENOMIC DNA]</scope>
    <source>
        <strain evidence="5">ATCC BAA-798 / YNP1</strain>
    </source>
</reference>
<dbReference type="PANTHER" id="PTHR43818">
    <property type="entry name" value="BCDNA.GH03377"/>
    <property type="match status" value="1"/>
</dbReference>
<dbReference type="HOGENOM" id="CLU_023194_1_3_0"/>
<dbReference type="InterPro" id="IPR000683">
    <property type="entry name" value="Gfo/Idh/MocA-like_OxRdtase_N"/>
</dbReference>
<proteinExistence type="predicted"/>
<evidence type="ECO:0000259" key="2">
    <source>
        <dbReference type="Pfam" id="PF01408"/>
    </source>
</evidence>
<dbReference type="SUPFAM" id="SSF55347">
    <property type="entry name" value="Glyceraldehyde-3-phosphate dehydrogenase-like, C-terminal domain"/>
    <property type="match status" value="1"/>
</dbReference>
<organism evidence="4 5">
    <name type="scientific">Thermobaculum terrenum (strain ATCC BAA-798 / CCMEE 7001 / YNP1)</name>
    <dbReference type="NCBI Taxonomy" id="525904"/>
    <lineage>
        <taxon>Bacteria</taxon>
        <taxon>Bacillati</taxon>
        <taxon>Chloroflexota</taxon>
        <taxon>Chloroflexia</taxon>
        <taxon>Candidatus Thermobaculales</taxon>
        <taxon>Candidatus Thermobaculaceae</taxon>
        <taxon>Thermobaculum</taxon>
    </lineage>
</organism>
<dbReference type="RefSeq" id="WP_012875819.1">
    <property type="nucleotide sequence ID" value="NC_013526.1"/>
</dbReference>
<dbReference type="OrthoDB" id="9815825at2"/>
<dbReference type="GO" id="GO:0016491">
    <property type="term" value="F:oxidoreductase activity"/>
    <property type="evidence" value="ECO:0007669"/>
    <property type="project" value="UniProtKB-KW"/>
</dbReference>
<evidence type="ECO:0000313" key="4">
    <source>
        <dbReference type="EMBL" id="ACZ42788.1"/>
    </source>
</evidence>
<feature type="domain" description="GFO/IDH/MocA-like oxidoreductase" evidence="3">
    <location>
        <begin position="134"/>
        <end position="260"/>
    </location>
</feature>
<dbReference type="Gene3D" id="3.40.50.720">
    <property type="entry name" value="NAD(P)-binding Rossmann-like Domain"/>
    <property type="match status" value="1"/>
</dbReference>
<dbReference type="PANTHER" id="PTHR43818:SF11">
    <property type="entry name" value="BCDNA.GH03377"/>
    <property type="match status" value="1"/>
</dbReference>
<dbReference type="KEGG" id="ttr:Tter_1882"/>
<dbReference type="InterPro" id="IPR036291">
    <property type="entry name" value="NAD(P)-bd_dom_sf"/>
</dbReference>
<keyword evidence="1" id="KW-0560">Oxidoreductase</keyword>
<name>D1CGB7_THET1</name>
<protein>
    <submittedName>
        <fullName evidence="4">Oxidoreductase domain protein</fullName>
    </submittedName>
</protein>
<evidence type="ECO:0000256" key="1">
    <source>
        <dbReference type="ARBA" id="ARBA00023002"/>
    </source>
</evidence>
<feature type="domain" description="Gfo/Idh/MocA-like oxidoreductase N-terminal" evidence="2">
    <location>
        <begin position="6"/>
        <end position="124"/>
    </location>
</feature>
<dbReference type="Gene3D" id="3.30.360.10">
    <property type="entry name" value="Dihydrodipicolinate Reductase, domain 2"/>
    <property type="match status" value="1"/>
</dbReference>
<keyword evidence="5" id="KW-1185">Reference proteome</keyword>
<accession>D1CGB7</accession>
<dbReference type="InterPro" id="IPR050463">
    <property type="entry name" value="Gfo/Idh/MocA_oxidrdct_glycsds"/>
</dbReference>
<dbReference type="STRING" id="525904.Tter_1882"/>
<dbReference type="GO" id="GO:0000166">
    <property type="term" value="F:nucleotide binding"/>
    <property type="evidence" value="ECO:0007669"/>
    <property type="project" value="InterPro"/>
</dbReference>
<dbReference type="EMBL" id="CP001826">
    <property type="protein sequence ID" value="ACZ42788.1"/>
    <property type="molecule type" value="Genomic_DNA"/>
</dbReference>
<dbReference type="Pfam" id="PF22725">
    <property type="entry name" value="GFO_IDH_MocA_C3"/>
    <property type="match status" value="1"/>
</dbReference>